<comment type="caution">
    <text evidence="1">The sequence shown here is derived from an EMBL/GenBank/DDBJ whole genome shotgun (WGS) entry which is preliminary data.</text>
</comment>
<evidence type="ECO:0000313" key="2">
    <source>
        <dbReference type="Proteomes" id="UP001218218"/>
    </source>
</evidence>
<sequence>MFILRGRHFFISVEVSADPRLVISIVTLFLAGVKAISINDTFKGSDLVGQVFNPGPPSLTVASWMWTNSSGVTGVPPGSSSFRLTFHPASVFPLANISVAISTDNAYNLYLNGTLVGSALDWTAPNVWTILNVPPNGPWIFSILATNYADPVGLNPAGIIASFRASNDAQQAFYDWYTGQIAIPSVVWKANPAVPNNFASSTFDDSAWANAVIEAPFGGGPWGILPAPVPATLCNLKPF</sequence>
<name>A0AAD6ZAC8_9AGAR</name>
<dbReference type="EMBL" id="JARIHO010000066">
    <property type="protein sequence ID" value="KAJ7314573.1"/>
    <property type="molecule type" value="Genomic_DNA"/>
</dbReference>
<dbReference type="Proteomes" id="UP001218218">
    <property type="component" value="Unassembled WGS sequence"/>
</dbReference>
<accession>A0AAD6ZAC8</accession>
<gene>
    <name evidence="1" type="ORF">DFH08DRAFT_821232</name>
</gene>
<dbReference type="AlphaFoldDB" id="A0AAD6ZAC8"/>
<keyword evidence="2" id="KW-1185">Reference proteome</keyword>
<dbReference type="Gene3D" id="2.60.120.260">
    <property type="entry name" value="Galactose-binding domain-like"/>
    <property type="match status" value="1"/>
</dbReference>
<organism evidence="1 2">
    <name type="scientific">Mycena albidolilacea</name>
    <dbReference type="NCBI Taxonomy" id="1033008"/>
    <lineage>
        <taxon>Eukaryota</taxon>
        <taxon>Fungi</taxon>
        <taxon>Dikarya</taxon>
        <taxon>Basidiomycota</taxon>
        <taxon>Agaricomycotina</taxon>
        <taxon>Agaricomycetes</taxon>
        <taxon>Agaricomycetidae</taxon>
        <taxon>Agaricales</taxon>
        <taxon>Marasmiineae</taxon>
        <taxon>Mycenaceae</taxon>
        <taxon>Mycena</taxon>
    </lineage>
</organism>
<protein>
    <submittedName>
        <fullName evidence="1">Uncharacterized protein</fullName>
    </submittedName>
</protein>
<proteinExistence type="predicted"/>
<evidence type="ECO:0000313" key="1">
    <source>
        <dbReference type="EMBL" id="KAJ7314573.1"/>
    </source>
</evidence>
<reference evidence="1" key="1">
    <citation type="submission" date="2023-03" db="EMBL/GenBank/DDBJ databases">
        <title>Massive genome expansion in bonnet fungi (Mycena s.s.) driven by repeated elements and novel gene families across ecological guilds.</title>
        <authorList>
            <consortium name="Lawrence Berkeley National Laboratory"/>
            <person name="Harder C.B."/>
            <person name="Miyauchi S."/>
            <person name="Viragh M."/>
            <person name="Kuo A."/>
            <person name="Thoen E."/>
            <person name="Andreopoulos B."/>
            <person name="Lu D."/>
            <person name="Skrede I."/>
            <person name="Drula E."/>
            <person name="Henrissat B."/>
            <person name="Morin E."/>
            <person name="Kohler A."/>
            <person name="Barry K."/>
            <person name="LaButti K."/>
            <person name="Morin E."/>
            <person name="Salamov A."/>
            <person name="Lipzen A."/>
            <person name="Mereny Z."/>
            <person name="Hegedus B."/>
            <person name="Baldrian P."/>
            <person name="Stursova M."/>
            <person name="Weitz H."/>
            <person name="Taylor A."/>
            <person name="Grigoriev I.V."/>
            <person name="Nagy L.G."/>
            <person name="Martin F."/>
            <person name="Kauserud H."/>
        </authorList>
    </citation>
    <scope>NUCLEOTIDE SEQUENCE</scope>
    <source>
        <strain evidence="1">CBHHK002</strain>
    </source>
</reference>